<protein>
    <recommendedName>
        <fullName evidence="3">Phage protein</fullName>
    </recommendedName>
</protein>
<evidence type="ECO:0000313" key="2">
    <source>
        <dbReference type="Proteomes" id="UP001201273"/>
    </source>
</evidence>
<comment type="caution">
    <text evidence="1">The sequence shown here is derived from an EMBL/GenBank/DDBJ whole genome shotgun (WGS) entry which is preliminary data.</text>
</comment>
<name>A0ABS8WJ34_9GAMM</name>
<organism evidence="1 2">
    <name type="scientific">Motilimonas cestriensis</name>
    <dbReference type="NCBI Taxonomy" id="2742685"/>
    <lineage>
        <taxon>Bacteria</taxon>
        <taxon>Pseudomonadati</taxon>
        <taxon>Pseudomonadota</taxon>
        <taxon>Gammaproteobacteria</taxon>
        <taxon>Alteromonadales</taxon>
        <taxon>Alteromonadales genera incertae sedis</taxon>
        <taxon>Motilimonas</taxon>
    </lineage>
</organism>
<accession>A0ABS8WJ34</accession>
<dbReference type="RefSeq" id="WP_233055104.1">
    <property type="nucleotide sequence ID" value="NZ_JAIMJA010000046.1"/>
</dbReference>
<proteinExistence type="predicted"/>
<reference evidence="1 2" key="1">
    <citation type="journal article" date="2022" name="Environ. Microbiol. Rep.">
        <title>Eco-phylogenetic analyses reveal divergent evolution of vitamin B12 metabolism in the marine bacterial family 'Psychromonadaceae'.</title>
        <authorList>
            <person name="Jin X."/>
            <person name="Yang Y."/>
            <person name="Cao H."/>
            <person name="Gao B."/>
            <person name="Zhao Z."/>
        </authorList>
    </citation>
    <scope>NUCLEOTIDE SEQUENCE [LARGE SCALE GENOMIC DNA]</scope>
    <source>
        <strain evidence="1 2">MKS20</strain>
    </source>
</reference>
<dbReference type="Proteomes" id="UP001201273">
    <property type="component" value="Unassembled WGS sequence"/>
</dbReference>
<keyword evidence="2" id="KW-1185">Reference proteome</keyword>
<evidence type="ECO:0000313" key="1">
    <source>
        <dbReference type="EMBL" id="MCE2597365.1"/>
    </source>
</evidence>
<gene>
    <name evidence="1" type="ORF">K6Y31_21570</name>
</gene>
<dbReference type="EMBL" id="JAIMJA010000046">
    <property type="protein sequence ID" value="MCE2597365.1"/>
    <property type="molecule type" value="Genomic_DNA"/>
</dbReference>
<evidence type="ECO:0008006" key="3">
    <source>
        <dbReference type="Google" id="ProtNLM"/>
    </source>
</evidence>
<sequence>MNTNTNKDELVIGGAKLLREFLSTVEIDWDEGFYRYVEYNANHISSQWSYRKGQILKLSEVDEDIEDKYFDTLEGLFSKLCSDIEDEGNKRPVVIVLQVDVNGNYKVTFENNDNKALEINKLCLGKGNSFFKEGEVGI</sequence>